<dbReference type="EMBL" id="CP012333">
    <property type="protein sequence ID" value="AKV03337.1"/>
    <property type="molecule type" value="Genomic_DNA"/>
</dbReference>
<dbReference type="PANTHER" id="PTHR11060">
    <property type="entry name" value="PROTEIN MEMO1"/>
    <property type="match status" value="1"/>
</dbReference>
<dbReference type="NCBIfam" id="TIGR04336">
    <property type="entry name" value="AmmeMemoSam_B"/>
    <property type="match status" value="1"/>
</dbReference>
<comment type="similarity">
    <text evidence="1">Belongs to the MEMO1 family.</text>
</comment>
<evidence type="ECO:0000256" key="1">
    <source>
        <dbReference type="ARBA" id="ARBA00006315"/>
    </source>
</evidence>
<evidence type="ECO:0000313" key="3">
    <source>
        <dbReference type="Proteomes" id="UP000064967"/>
    </source>
</evidence>
<dbReference type="Gene3D" id="3.40.830.10">
    <property type="entry name" value="LigB-like"/>
    <property type="match status" value="1"/>
</dbReference>
<dbReference type="AlphaFoldDB" id="A0A0K1QCF4"/>
<reference evidence="2 3" key="1">
    <citation type="submission" date="2015-08" db="EMBL/GenBank/DDBJ databases">
        <authorList>
            <person name="Babu N.S."/>
            <person name="Beckwith C.J."/>
            <person name="Beseler K.G."/>
            <person name="Brison A."/>
            <person name="Carone J.V."/>
            <person name="Caskin T.P."/>
            <person name="Diamond M."/>
            <person name="Durham M.E."/>
            <person name="Foxe J.M."/>
            <person name="Go M."/>
            <person name="Henderson B.A."/>
            <person name="Jones I.B."/>
            <person name="McGettigan J.A."/>
            <person name="Micheletti S.J."/>
            <person name="Nasrallah M.E."/>
            <person name="Ortiz D."/>
            <person name="Piller C.R."/>
            <person name="Privatt S.R."/>
            <person name="Schneider S.L."/>
            <person name="Sharp S."/>
            <person name="Smith T.C."/>
            <person name="Stanton J.D."/>
            <person name="Ullery H.E."/>
            <person name="Wilson R.J."/>
            <person name="Serrano M.G."/>
            <person name="Buck G."/>
            <person name="Lee V."/>
            <person name="Wang Y."/>
            <person name="Carvalho R."/>
            <person name="Voegtly L."/>
            <person name="Shi R."/>
            <person name="Duckworth R."/>
            <person name="Johnson A."/>
            <person name="Loviza R."/>
            <person name="Walstead R."/>
            <person name="Shah Z."/>
            <person name="Kiflezghi M."/>
            <person name="Wade K."/>
            <person name="Ball S.L."/>
            <person name="Bradley K.W."/>
            <person name="Asai D.J."/>
            <person name="Bowman C.A."/>
            <person name="Russell D.A."/>
            <person name="Pope W.H."/>
            <person name="Jacobs-Sera D."/>
            <person name="Hendrix R.W."/>
            <person name="Hatfull G.F."/>
        </authorList>
    </citation>
    <scope>NUCLEOTIDE SEQUENCE [LARGE SCALE GENOMIC DNA]</scope>
    <source>
        <strain evidence="2 3">DSM 27648</strain>
    </source>
</reference>
<dbReference type="PANTHER" id="PTHR11060:SF0">
    <property type="entry name" value="PROTEIN MEMO1"/>
    <property type="match status" value="1"/>
</dbReference>
<protein>
    <submittedName>
        <fullName evidence="2">Putative phosphomevalonate decarboxylase</fullName>
    </submittedName>
</protein>
<dbReference type="KEGG" id="llu:AKJ09_10000"/>
<dbReference type="STRING" id="1391654.AKJ09_10000"/>
<organism evidence="2 3">
    <name type="scientific">Labilithrix luteola</name>
    <dbReference type="NCBI Taxonomy" id="1391654"/>
    <lineage>
        <taxon>Bacteria</taxon>
        <taxon>Pseudomonadati</taxon>
        <taxon>Myxococcota</taxon>
        <taxon>Polyangia</taxon>
        <taxon>Polyangiales</taxon>
        <taxon>Labilitrichaceae</taxon>
        <taxon>Labilithrix</taxon>
    </lineage>
</organism>
<dbReference type="Pfam" id="PF01875">
    <property type="entry name" value="Memo"/>
    <property type="match status" value="1"/>
</dbReference>
<dbReference type="CDD" id="cd07361">
    <property type="entry name" value="MEMO_like"/>
    <property type="match status" value="1"/>
</dbReference>
<dbReference type="InterPro" id="IPR002737">
    <property type="entry name" value="MEMO1_fam"/>
</dbReference>
<keyword evidence="3" id="KW-1185">Reference proteome</keyword>
<dbReference type="Proteomes" id="UP000064967">
    <property type="component" value="Chromosome"/>
</dbReference>
<proteinExistence type="inferred from homology"/>
<accession>A0A0K1QCF4</accession>
<sequence length="423" mass="46548">MAAPSSRPRLRPIEIIVVPDERLGRAIVLRDTQGIAPNARALPMDLEPILARFTGRLTCEQIAQQASAAIGQRVPVDIVIKLATDLEDRLFAFGAPYQAARARIEREFADADVREASHAGSAYHGEPGKLADYIDNDCFGIASGPGRPKSGPKGSNRSNGKSSDRLVALIAPHIDPWRGARCYGEAYGVLAKTIPTDVETFVLFGTSHAPMEAPFALCRKAFDTPFGHVAADHDSIDFIAGACDFDPYVDQFNHKREHSLEFQVVFLKHLLGRRRARIIPILAGLGEQQFSATSPKQSKSIERFYEAVRKIVHDKRAVVVAGADFAHVGPRFGDPRPLDDRERRRLDATDRESIDFATRLDAEGFFRHVASDLDTRRVCGLAPIYSLLRTVSDGARGRLGHYEQTVDPEEGSIVSHAAVGFYE</sequence>
<dbReference type="RefSeq" id="WP_146654124.1">
    <property type="nucleotide sequence ID" value="NZ_CP012333.1"/>
</dbReference>
<evidence type="ECO:0000313" key="2">
    <source>
        <dbReference type="EMBL" id="AKV03337.1"/>
    </source>
</evidence>
<gene>
    <name evidence="2" type="ORF">AKJ09_10000</name>
</gene>
<name>A0A0K1QCF4_9BACT</name>
<dbReference type="OrthoDB" id="9771412at2"/>